<organism evidence="3 4">
    <name type="scientific">Phenylobacterium soli</name>
    <dbReference type="NCBI Taxonomy" id="2170551"/>
    <lineage>
        <taxon>Bacteria</taxon>
        <taxon>Pseudomonadati</taxon>
        <taxon>Pseudomonadota</taxon>
        <taxon>Alphaproteobacteria</taxon>
        <taxon>Caulobacterales</taxon>
        <taxon>Caulobacteraceae</taxon>
        <taxon>Phenylobacterium</taxon>
    </lineage>
</organism>
<dbReference type="InterPro" id="IPR006286">
    <property type="entry name" value="C56_PfpI-like"/>
</dbReference>
<dbReference type="InterPro" id="IPR029062">
    <property type="entry name" value="Class_I_gatase-like"/>
</dbReference>
<dbReference type="AlphaFoldDB" id="A0A328AJ19"/>
<dbReference type="GO" id="GO:0006508">
    <property type="term" value="P:proteolysis"/>
    <property type="evidence" value="ECO:0007669"/>
    <property type="project" value="UniProtKB-KW"/>
</dbReference>
<dbReference type="GO" id="GO:0008233">
    <property type="term" value="F:peptidase activity"/>
    <property type="evidence" value="ECO:0007669"/>
    <property type="project" value="UniProtKB-KW"/>
</dbReference>
<comment type="similarity">
    <text evidence="1">Belongs to the peptidase C56 family.</text>
</comment>
<feature type="domain" description="DJ-1/PfpI" evidence="2">
    <location>
        <begin position="10"/>
        <end position="177"/>
    </location>
</feature>
<accession>A0A328AJ19</accession>
<sequence>MAEERLQGCKVAVLATDGFEQVELEKPVEALRQAGAEVEVVAPHGGQIQGFNHHDKGRMVPVDRELGQASPDQYDAIVLPGGVINPDQLRLEPKAIDFVRSFAQAKKPIAAICHGPWTLINAEAVEGKRMTSWPSLQTDLRNAGAEWVDQEVVVDDGLVTSRNPGDLPAFCAKMIEEFAEGRHG</sequence>
<evidence type="ECO:0000313" key="3">
    <source>
        <dbReference type="EMBL" id="RAK54511.1"/>
    </source>
</evidence>
<dbReference type="NCBIfam" id="TIGR01382">
    <property type="entry name" value="PfpI"/>
    <property type="match status" value="1"/>
</dbReference>
<keyword evidence="3" id="KW-0645">Protease</keyword>
<gene>
    <name evidence="3" type="ORF">DJ017_08245</name>
</gene>
<dbReference type="Pfam" id="PF01965">
    <property type="entry name" value="DJ-1_PfpI"/>
    <property type="match status" value="1"/>
</dbReference>
<keyword evidence="4" id="KW-1185">Reference proteome</keyword>
<dbReference type="CDD" id="cd03134">
    <property type="entry name" value="GATase1_PfpI_like"/>
    <property type="match status" value="1"/>
</dbReference>
<name>A0A328AJ19_9CAUL</name>
<dbReference type="PANTHER" id="PTHR42733">
    <property type="entry name" value="DJ-1 PROTEIN"/>
    <property type="match status" value="1"/>
</dbReference>
<dbReference type="SUPFAM" id="SSF52317">
    <property type="entry name" value="Class I glutamine amidotransferase-like"/>
    <property type="match status" value="1"/>
</dbReference>
<reference evidence="4" key="1">
    <citation type="submission" date="2018-05" db="EMBL/GenBank/DDBJ databases">
        <authorList>
            <person name="Li X."/>
        </authorList>
    </citation>
    <scope>NUCLEOTIDE SEQUENCE [LARGE SCALE GENOMIC DNA]</scope>
    <source>
        <strain evidence="4">LX32</strain>
    </source>
</reference>
<protein>
    <submittedName>
        <fullName evidence="3">Protease</fullName>
    </submittedName>
</protein>
<proteinExistence type="inferred from homology"/>
<dbReference type="PROSITE" id="PS51276">
    <property type="entry name" value="PEPTIDASE_C56_PFPI"/>
    <property type="match status" value="1"/>
</dbReference>
<dbReference type="Gene3D" id="3.40.50.880">
    <property type="match status" value="1"/>
</dbReference>
<dbReference type="InterPro" id="IPR002818">
    <property type="entry name" value="DJ-1/PfpI"/>
</dbReference>
<evidence type="ECO:0000256" key="1">
    <source>
        <dbReference type="ARBA" id="ARBA00008542"/>
    </source>
</evidence>
<dbReference type="EMBL" id="QFYQ01000001">
    <property type="protein sequence ID" value="RAK54511.1"/>
    <property type="molecule type" value="Genomic_DNA"/>
</dbReference>
<dbReference type="OrthoDB" id="9792284at2"/>
<keyword evidence="3" id="KW-0378">Hydrolase</keyword>
<evidence type="ECO:0000259" key="2">
    <source>
        <dbReference type="Pfam" id="PF01965"/>
    </source>
</evidence>
<dbReference type="Proteomes" id="UP000249254">
    <property type="component" value="Unassembled WGS sequence"/>
</dbReference>
<dbReference type="RefSeq" id="WP_111528262.1">
    <property type="nucleotide sequence ID" value="NZ_JBHRSG010000004.1"/>
</dbReference>
<dbReference type="PANTHER" id="PTHR42733:SF12">
    <property type="entry name" value="PROTEINASE"/>
    <property type="match status" value="1"/>
</dbReference>
<comment type="caution">
    <text evidence="3">The sequence shown here is derived from an EMBL/GenBank/DDBJ whole genome shotgun (WGS) entry which is preliminary data.</text>
</comment>
<evidence type="ECO:0000313" key="4">
    <source>
        <dbReference type="Proteomes" id="UP000249254"/>
    </source>
</evidence>